<keyword evidence="2" id="KW-0808">Transferase</keyword>
<sequence length="202" mass="22213">MTTPPAPTRTVFTHKPVLTGEKVLLRPFTEDDAVVMAGVIGDPEVERFTGGGTFTRERLRAWYGSRAAQTDRLDLAVTDRATGELVGEVVLNEWEPEHRCATFRTAIGARGRGRGLGSEALRLVVRYGFESAGLHRIQLEAYADNERALHVYAKAGFVVEGVRRQAELWDGHWRDAVLMAALADEWPGAVRGFRRVRGGAGG</sequence>
<dbReference type="PANTHER" id="PTHR43610:SF1">
    <property type="entry name" value="N-ACETYLTRANSFERASE DOMAIN-CONTAINING PROTEIN"/>
    <property type="match status" value="1"/>
</dbReference>
<organism evidence="2 3">
    <name type="scientific">Streptomyces xanthii</name>
    <dbReference type="NCBI Taxonomy" id="2768069"/>
    <lineage>
        <taxon>Bacteria</taxon>
        <taxon>Bacillati</taxon>
        <taxon>Actinomycetota</taxon>
        <taxon>Actinomycetes</taxon>
        <taxon>Kitasatosporales</taxon>
        <taxon>Streptomycetaceae</taxon>
        <taxon>Streptomyces</taxon>
    </lineage>
</organism>
<dbReference type="InterPro" id="IPR000182">
    <property type="entry name" value="GNAT_dom"/>
</dbReference>
<name>A0A7H1BCS9_9ACTN</name>
<evidence type="ECO:0000313" key="2">
    <source>
        <dbReference type="EMBL" id="QNS06534.1"/>
    </source>
</evidence>
<dbReference type="PROSITE" id="PS51186">
    <property type="entry name" value="GNAT"/>
    <property type="match status" value="1"/>
</dbReference>
<dbReference type="Gene3D" id="3.40.630.30">
    <property type="match status" value="1"/>
</dbReference>
<proteinExistence type="predicted"/>
<keyword evidence="3" id="KW-1185">Reference proteome</keyword>
<evidence type="ECO:0000259" key="1">
    <source>
        <dbReference type="PROSITE" id="PS51186"/>
    </source>
</evidence>
<protein>
    <submittedName>
        <fullName evidence="2">GNAT family N-acetyltransferase</fullName>
    </submittedName>
</protein>
<reference evidence="2 3" key="1">
    <citation type="submission" date="2020-09" db="EMBL/GenBank/DDBJ databases">
        <title>A novel species.</title>
        <authorList>
            <person name="Gao J."/>
        </authorList>
    </citation>
    <scope>NUCLEOTIDE SEQUENCE [LARGE SCALE GENOMIC DNA]</scope>
    <source>
        <strain evidence="2 3">CRXT-Y-14</strain>
    </source>
</reference>
<dbReference type="InterPro" id="IPR016181">
    <property type="entry name" value="Acyl_CoA_acyltransferase"/>
</dbReference>
<dbReference type="EMBL" id="CP061281">
    <property type="protein sequence ID" value="QNS06534.1"/>
    <property type="molecule type" value="Genomic_DNA"/>
</dbReference>
<dbReference type="Proteomes" id="UP000516428">
    <property type="component" value="Chromosome"/>
</dbReference>
<feature type="domain" description="N-acetyltransferase" evidence="1">
    <location>
        <begin position="23"/>
        <end position="184"/>
    </location>
</feature>
<evidence type="ECO:0000313" key="3">
    <source>
        <dbReference type="Proteomes" id="UP000516428"/>
    </source>
</evidence>
<dbReference type="RefSeq" id="WP_188339216.1">
    <property type="nucleotide sequence ID" value="NZ_CP061281.1"/>
</dbReference>
<dbReference type="PANTHER" id="PTHR43610">
    <property type="entry name" value="BLL6696 PROTEIN"/>
    <property type="match status" value="1"/>
</dbReference>
<dbReference type="Pfam" id="PF13302">
    <property type="entry name" value="Acetyltransf_3"/>
    <property type="match status" value="1"/>
</dbReference>
<dbReference type="AlphaFoldDB" id="A0A7H1BCS9"/>
<dbReference type="SUPFAM" id="SSF55729">
    <property type="entry name" value="Acyl-CoA N-acyltransferases (Nat)"/>
    <property type="match status" value="1"/>
</dbReference>
<dbReference type="GO" id="GO:0016747">
    <property type="term" value="F:acyltransferase activity, transferring groups other than amino-acyl groups"/>
    <property type="evidence" value="ECO:0007669"/>
    <property type="project" value="InterPro"/>
</dbReference>
<accession>A0A7H1BCS9</accession>
<dbReference type="KEGG" id="sxn:IAG42_25080"/>
<gene>
    <name evidence="2" type="ORF">IAG42_25080</name>
</gene>